<dbReference type="PANTHER" id="PTHR38776:SF1">
    <property type="entry name" value="MLTA-INTERACTING PROTEIN-RELATED"/>
    <property type="match status" value="1"/>
</dbReference>
<proteinExistence type="inferred from homology"/>
<feature type="chain" id="PRO_5045879362" evidence="6">
    <location>
        <begin position="21"/>
        <end position="257"/>
    </location>
</feature>
<dbReference type="PANTHER" id="PTHR38776">
    <property type="entry name" value="MLTA-INTERACTING PROTEIN-RELATED"/>
    <property type="match status" value="1"/>
</dbReference>
<feature type="signal peptide" evidence="6">
    <location>
        <begin position="1"/>
        <end position="20"/>
    </location>
</feature>
<keyword evidence="3 6" id="KW-0732">Signal</keyword>
<comment type="subcellular location">
    <subcellularLocation>
        <location evidence="1">Cell outer membrane</location>
    </subcellularLocation>
</comment>
<reference evidence="7 8" key="1">
    <citation type="submission" date="2023-01" db="EMBL/GenBank/DDBJ databases">
        <title>Vibrio sp. KJ40-1 sp.nov, isolated from marine algae.</title>
        <authorList>
            <person name="Butt M."/>
            <person name="Kim J.M.J."/>
            <person name="Jeon C.O.C."/>
        </authorList>
    </citation>
    <scope>NUCLEOTIDE SEQUENCE [LARGE SCALE GENOMIC DNA]</scope>
    <source>
        <strain evidence="7 8">KJ40-1</strain>
    </source>
</reference>
<keyword evidence="4" id="KW-0472">Membrane</keyword>
<sequence>MKTPHILALSMLFTSQISLAETYLMNGNIYSNKGDFFVELGALTSSDYYKEQKDSTSILYNGGYRGDNFNIDLSGLNYRFFMDDTGIFNANIYAAISGSPYESSDAKVLAGMSQRRVGADLGLNGDINFGDGIFSLFFQHDVTGASGGYNTGLKYAHIFDFGAIDLVPFAGVTYYSDDYVDYYYGVKKSEAKGKRTAYKPEGEFVYTAGYKLIAELGENLNFNHSAAYVGLGDEMSKSPIMENDYQWLLTASISYHF</sequence>
<accession>A0ABT4YWL1</accession>
<dbReference type="InterPro" id="IPR010583">
    <property type="entry name" value="MipA"/>
</dbReference>
<comment type="similarity">
    <text evidence="2">Belongs to the MipA/OmpV family.</text>
</comment>
<keyword evidence="8" id="KW-1185">Reference proteome</keyword>
<dbReference type="EMBL" id="JAQLOI010000003">
    <property type="protein sequence ID" value="MDB1125978.1"/>
    <property type="molecule type" value="Genomic_DNA"/>
</dbReference>
<gene>
    <name evidence="7" type="ORF">PGX00_20860</name>
</gene>
<dbReference type="Proteomes" id="UP001210678">
    <property type="component" value="Unassembled WGS sequence"/>
</dbReference>
<dbReference type="Pfam" id="PF06629">
    <property type="entry name" value="MipA"/>
    <property type="match status" value="1"/>
</dbReference>
<evidence type="ECO:0000256" key="3">
    <source>
        <dbReference type="ARBA" id="ARBA00022729"/>
    </source>
</evidence>
<evidence type="ECO:0000256" key="5">
    <source>
        <dbReference type="ARBA" id="ARBA00023237"/>
    </source>
</evidence>
<protein>
    <submittedName>
        <fullName evidence="7">MipA/OmpV family protein</fullName>
    </submittedName>
</protein>
<comment type="caution">
    <text evidence="7">The sequence shown here is derived from an EMBL/GenBank/DDBJ whole genome shotgun (WGS) entry which is preliminary data.</text>
</comment>
<keyword evidence="5" id="KW-0998">Cell outer membrane</keyword>
<evidence type="ECO:0000256" key="6">
    <source>
        <dbReference type="SAM" id="SignalP"/>
    </source>
</evidence>
<organism evidence="7 8">
    <name type="scientific">Vibrio algarum</name>
    <dbReference type="NCBI Taxonomy" id="3020714"/>
    <lineage>
        <taxon>Bacteria</taxon>
        <taxon>Pseudomonadati</taxon>
        <taxon>Pseudomonadota</taxon>
        <taxon>Gammaproteobacteria</taxon>
        <taxon>Vibrionales</taxon>
        <taxon>Vibrionaceae</taxon>
        <taxon>Vibrio</taxon>
    </lineage>
</organism>
<evidence type="ECO:0000256" key="4">
    <source>
        <dbReference type="ARBA" id="ARBA00023136"/>
    </source>
</evidence>
<evidence type="ECO:0000313" key="8">
    <source>
        <dbReference type="Proteomes" id="UP001210678"/>
    </source>
</evidence>
<evidence type="ECO:0000256" key="2">
    <source>
        <dbReference type="ARBA" id="ARBA00005722"/>
    </source>
</evidence>
<evidence type="ECO:0000256" key="1">
    <source>
        <dbReference type="ARBA" id="ARBA00004442"/>
    </source>
</evidence>
<dbReference type="RefSeq" id="WP_272140185.1">
    <property type="nucleotide sequence ID" value="NZ_JAQLOI010000003.1"/>
</dbReference>
<name>A0ABT4YWL1_9VIBR</name>
<evidence type="ECO:0000313" key="7">
    <source>
        <dbReference type="EMBL" id="MDB1125978.1"/>
    </source>
</evidence>